<organism evidence="1 2">
    <name type="scientific">Aduncisulcus paluster</name>
    <dbReference type="NCBI Taxonomy" id="2918883"/>
    <lineage>
        <taxon>Eukaryota</taxon>
        <taxon>Metamonada</taxon>
        <taxon>Carpediemonas-like organisms</taxon>
        <taxon>Aduncisulcus</taxon>
    </lineage>
</organism>
<protein>
    <submittedName>
        <fullName evidence="1">Uncharacterized protein</fullName>
    </submittedName>
</protein>
<gene>
    <name evidence="1" type="ORF">ADUPG1_009769</name>
</gene>
<evidence type="ECO:0000313" key="1">
    <source>
        <dbReference type="EMBL" id="GKT36880.1"/>
    </source>
</evidence>
<reference evidence="1" key="1">
    <citation type="submission" date="2022-03" db="EMBL/GenBank/DDBJ databases">
        <title>Draft genome sequence of Aduncisulcus paluster, a free-living microaerophilic Fornicata.</title>
        <authorList>
            <person name="Yuyama I."/>
            <person name="Kume K."/>
            <person name="Tamura T."/>
            <person name="Inagaki Y."/>
            <person name="Hashimoto T."/>
        </authorList>
    </citation>
    <scope>NUCLEOTIDE SEQUENCE</scope>
    <source>
        <strain evidence="1">NY0171</strain>
    </source>
</reference>
<comment type="caution">
    <text evidence="1">The sequence shown here is derived from an EMBL/GenBank/DDBJ whole genome shotgun (WGS) entry which is preliminary data.</text>
</comment>
<keyword evidence="2" id="KW-1185">Reference proteome</keyword>
<dbReference type="EMBL" id="BQXS01011325">
    <property type="protein sequence ID" value="GKT36880.1"/>
    <property type="molecule type" value="Genomic_DNA"/>
</dbReference>
<accession>A0ABQ5L0L0</accession>
<proteinExistence type="predicted"/>
<feature type="non-terminal residue" evidence="1">
    <location>
        <position position="1"/>
    </location>
</feature>
<evidence type="ECO:0000313" key="2">
    <source>
        <dbReference type="Proteomes" id="UP001057375"/>
    </source>
</evidence>
<sequence length="891" mass="97839">RLFRGLVAAIDGRDITFQATGSEIPSASSNTYSSIVLYQSNVTHKSSTYVDVPGPLGYSVTDYDGDVYSITSGDRELDMSSVGENAIIVDNMMYVSFVKGTPCDDYTVCERAREIVLKQSQADKSSWGNLASFGDSSEVFGIDLSDCSGDDPALCISYTKIEREDKPDNFDATALASCDRELNLSESCSSVDCTNGDTANHECCKCVSSLYAQHYLWKSSNINTTTDSEGVVTDYSFSTHFLNEAEDGSLSTYAFTTHNRPSSDWVGFVPEVELYEYGSQYVHMFYEVQKYYINSSTLNVLSTGQNMTRIHSFSPLQRNSHLFYHTKPTSLVSDNSSMYNLIVTSEGLVSLNTSSSNSDVDGVLVEGTTTVTDETISDRDNSRLLVSLALGPNIELTETDEDEGLSTADMIALYCIPKYSSDGSIYPEDTSFVIAEENIDFCSSNFFNNPSAQWFDSWSFSNDSTFIQILDSSDSIDSSETRNLFRHGISLKHAVIQDSISKDADNQLVVTLEEGSHEFIIDSLLSADGSIDSYSSSAVYKTDSDSLNIALISINHSLVENESDDTYVPTHATKIQYYTNILSDETSPSLSSAMFDTCIDSFDSGFTDFFASNLSIRSNSSLASKVLFGVQVHPDVDTEDYIEADGEVSGRYIVFDESGNYLEFPETLPSETSIMISDAGQYEDSSYKSNLVKYIYLNTVQEISTDSLIASQRRNYRIQYDDDVSVSLTTDIEDEYTIDCSDPRLFLSLVSNEEESLFICIGNDDTNVIINGSAVAATGASDDSQTIADLRLILTTPAGKSNADLIVQLTKLTTDSSESDDTGVVCSSDSKISVIPAGSTSEITLSEAISVTEKLNACEYNVKFTVEDTSDHIIEIRLENNNFAKLYGTWN</sequence>
<dbReference type="Proteomes" id="UP001057375">
    <property type="component" value="Unassembled WGS sequence"/>
</dbReference>
<name>A0ABQ5L0L0_9EUKA</name>